<protein>
    <submittedName>
        <fullName evidence="1">Uncharacterized protein</fullName>
    </submittedName>
</protein>
<dbReference type="RefSeq" id="WP_115994081.1">
    <property type="nucleotide sequence ID" value="NZ_QRDY01000011.1"/>
</dbReference>
<evidence type="ECO:0000313" key="2">
    <source>
        <dbReference type="Proteomes" id="UP000256869"/>
    </source>
</evidence>
<dbReference type="OrthoDB" id="2617997at2"/>
<keyword evidence="2" id="KW-1185">Reference proteome</keyword>
<dbReference type="AlphaFoldDB" id="A0A3D9I684"/>
<organism evidence="1 2">
    <name type="scientific">Cohnella lupini</name>
    <dbReference type="NCBI Taxonomy" id="1294267"/>
    <lineage>
        <taxon>Bacteria</taxon>
        <taxon>Bacillati</taxon>
        <taxon>Bacillota</taxon>
        <taxon>Bacilli</taxon>
        <taxon>Bacillales</taxon>
        <taxon>Paenibacillaceae</taxon>
        <taxon>Cohnella</taxon>
    </lineage>
</organism>
<accession>A0A3D9I684</accession>
<sequence length="114" mass="12462">MKKVALILGPYDDSGDGSGHSYVMETGYLVDDRHVMYIDAEGDLWVEPVRRVDGRKTLYIPSDVGSGVKLATGVERGDIVISEVHARLVGMTGWAFLTNVLLPSDNAVELELLE</sequence>
<dbReference type="Proteomes" id="UP000256869">
    <property type="component" value="Unassembled WGS sequence"/>
</dbReference>
<comment type="caution">
    <text evidence="1">The sequence shown here is derived from an EMBL/GenBank/DDBJ whole genome shotgun (WGS) entry which is preliminary data.</text>
</comment>
<proteinExistence type="predicted"/>
<name>A0A3D9I684_9BACL</name>
<reference evidence="1 2" key="1">
    <citation type="submission" date="2018-07" db="EMBL/GenBank/DDBJ databases">
        <title>Genomic Encyclopedia of Type Strains, Phase III (KMG-III): the genomes of soil and plant-associated and newly described type strains.</title>
        <authorList>
            <person name="Whitman W."/>
        </authorList>
    </citation>
    <scope>NUCLEOTIDE SEQUENCE [LARGE SCALE GENOMIC DNA]</scope>
    <source>
        <strain evidence="1 2">CECT 8236</strain>
    </source>
</reference>
<gene>
    <name evidence="1" type="ORF">DFP95_11194</name>
</gene>
<dbReference type="EMBL" id="QRDY01000011">
    <property type="protein sequence ID" value="RED57180.1"/>
    <property type="molecule type" value="Genomic_DNA"/>
</dbReference>
<evidence type="ECO:0000313" key="1">
    <source>
        <dbReference type="EMBL" id="RED57180.1"/>
    </source>
</evidence>